<comment type="caution">
    <text evidence="1">The sequence shown here is derived from an EMBL/GenBank/DDBJ whole genome shotgun (WGS) entry which is preliminary data.</text>
</comment>
<name>A0ABW6ALI1_9BACT</name>
<sequence>MPAILELERKVVFKEGRIVTDIIRSTENGQPLSGFRTIIFFEDIEYIDFESSKKEAELHLSLFFGFQNSSINIFLSKFLGEIWLFKELVGRNIKLPINPEPDYNENSVYINYAHAPIDVSNIKIIRISDNKLIAEITMIFLGKYEESFQNLSTVKLIKLDILTNR</sequence>
<evidence type="ECO:0000313" key="2">
    <source>
        <dbReference type="Proteomes" id="UP001597512"/>
    </source>
</evidence>
<dbReference type="RefSeq" id="WP_381505086.1">
    <property type="nucleotide sequence ID" value="NZ_JBHUOM010000023.1"/>
</dbReference>
<reference evidence="2" key="1">
    <citation type="journal article" date="2019" name="Int. J. Syst. Evol. Microbiol.">
        <title>The Global Catalogue of Microorganisms (GCM) 10K type strain sequencing project: providing services to taxonomists for standard genome sequencing and annotation.</title>
        <authorList>
            <consortium name="The Broad Institute Genomics Platform"/>
            <consortium name="The Broad Institute Genome Sequencing Center for Infectious Disease"/>
            <person name="Wu L."/>
            <person name="Ma J."/>
        </authorList>
    </citation>
    <scope>NUCLEOTIDE SEQUENCE [LARGE SCALE GENOMIC DNA]</scope>
    <source>
        <strain evidence="2">KCTC 52490</strain>
    </source>
</reference>
<organism evidence="1 2">
    <name type="scientific">Spirosoma flavum</name>
    <dbReference type="NCBI Taxonomy" id="2048557"/>
    <lineage>
        <taxon>Bacteria</taxon>
        <taxon>Pseudomonadati</taxon>
        <taxon>Bacteroidota</taxon>
        <taxon>Cytophagia</taxon>
        <taxon>Cytophagales</taxon>
        <taxon>Cytophagaceae</taxon>
        <taxon>Spirosoma</taxon>
    </lineage>
</organism>
<gene>
    <name evidence="1" type="ORF">ACFS25_21445</name>
</gene>
<evidence type="ECO:0000313" key="1">
    <source>
        <dbReference type="EMBL" id="MFD2936361.1"/>
    </source>
</evidence>
<dbReference type="Proteomes" id="UP001597512">
    <property type="component" value="Unassembled WGS sequence"/>
</dbReference>
<dbReference type="EMBL" id="JBHUOM010000023">
    <property type="protein sequence ID" value="MFD2936361.1"/>
    <property type="molecule type" value="Genomic_DNA"/>
</dbReference>
<protein>
    <submittedName>
        <fullName evidence="1">Uncharacterized protein</fullName>
    </submittedName>
</protein>
<proteinExistence type="predicted"/>
<keyword evidence="2" id="KW-1185">Reference proteome</keyword>
<accession>A0ABW6ALI1</accession>